<reference evidence="2 3" key="1">
    <citation type="submission" date="2017-09" db="EMBL/GenBank/DDBJ databases">
        <title>Large-scale bioinformatics analysis of Bacillus genomes uncovers conserved roles of natural products in bacterial physiology.</title>
        <authorList>
            <consortium name="Agbiome Team Llc"/>
            <person name="Bleich R.M."/>
            <person name="Kirk G.J."/>
            <person name="Santa Maria K.C."/>
            <person name="Allen S.E."/>
            <person name="Farag S."/>
            <person name="Shank E.A."/>
            <person name="Bowers A."/>
        </authorList>
    </citation>
    <scope>NUCLEOTIDE SEQUENCE [LARGE SCALE GENOMIC DNA]</scope>
    <source>
        <strain evidence="2 3">AFS006334</strain>
    </source>
</reference>
<evidence type="ECO:0000313" key="2">
    <source>
        <dbReference type="EMBL" id="PEQ83396.1"/>
    </source>
</evidence>
<keyword evidence="1" id="KW-1133">Transmembrane helix</keyword>
<dbReference type="EMBL" id="NTXW01000044">
    <property type="protein sequence ID" value="PEQ83396.1"/>
    <property type="molecule type" value="Genomic_DNA"/>
</dbReference>
<organism evidence="2 3">
    <name type="scientific">Bacillus cereus</name>
    <dbReference type="NCBI Taxonomy" id="1396"/>
    <lineage>
        <taxon>Bacteria</taxon>
        <taxon>Bacillati</taxon>
        <taxon>Bacillota</taxon>
        <taxon>Bacilli</taxon>
        <taxon>Bacillales</taxon>
        <taxon>Bacillaceae</taxon>
        <taxon>Bacillus</taxon>
        <taxon>Bacillus cereus group</taxon>
    </lineage>
</organism>
<feature type="transmembrane region" description="Helical" evidence="1">
    <location>
        <begin position="151"/>
        <end position="173"/>
    </location>
</feature>
<feature type="transmembrane region" description="Helical" evidence="1">
    <location>
        <begin position="42"/>
        <end position="62"/>
    </location>
</feature>
<dbReference type="Proteomes" id="UP000219869">
    <property type="component" value="Unassembled WGS sequence"/>
</dbReference>
<comment type="caution">
    <text evidence="2">The sequence shown here is derived from an EMBL/GenBank/DDBJ whole genome shotgun (WGS) entry which is preliminary data.</text>
</comment>
<sequence>MIGVVALFFGMLCIGAMVFNQCSYGKRMFSKEISNWKRIGYVLWFVIGGAMFLMYLSIYVAMADTLNITWLKKNLVWCFFFAIILTSIIPIIVIYSFRRERFIFDILKTIINSLAIISTVGLFVIKVFGVYTHPVLEFSLPAIVNDIGGTILQTFPFAVYPCVIAFAIGEYFVKQEQWKQEKQKEKGKKTG</sequence>
<accession>A0A9X6UJP7</accession>
<protein>
    <submittedName>
        <fullName evidence="2">Uncharacterized protein</fullName>
    </submittedName>
</protein>
<feature type="transmembrane region" description="Helical" evidence="1">
    <location>
        <begin position="109"/>
        <end position="131"/>
    </location>
</feature>
<name>A0A9X6UJP7_BACCE</name>
<evidence type="ECO:0000313" key="3">
    <source>
        <dbReference type="Proteomes" id="UP000219869"/>
    </source>
</evidence>
<dbReference type="AlphaFoldDB" id="A0A9X6UJP7"/>
<gene>
    <name evidence="2" type="ORF">CN475_22915</name>
</gene>
<feature type="transmembrane region" description="Helical" evidence="1">
    <location>
        <begin position="6"/>
        <end position="22"/>
    </location>
</feature>
<evidence type="ECO:0000256" key="1">
    <source>
        <dbReference type="SAM" id="Phobius"/>
    </source>
</evidence>
<proteinExistence type="predicted"/>
<keyword evidence="1" id="KW-0472">Membrane</keyword>
<dbReference type="RefSeq" id="WP_098324061.1">
    <property type="nucleotide sequence ID" value="NZ_NTXW01000044.1"/>
</dbReference>
<feature type="transmembrane region" description="Helical" evidence="1">
    <location>
        <begin position="74"/>
        <end position="97"/>
    </location>
</feature>
<keyword evidence="1" id="KW-0812">Transmembrane</keyword>